<accession>A0A0E9S9X6</accession>
<dbReference type="AlphaFoldDB" id="A0A0E9S9X6"/>
<name>A0A0E9S9X6_ANGAN</name>
<evidence type="ECO:0000313" key="1">
    <source>
        <dbReference type="EMBL" id="JAH38027.1"/>
    </source>
</evidence>
<reference evidence="1" key="1">
    <citation type="submission" date="2014-11" db="EMBL/GenBank/DDBJ databases">
        <authorList>
            <person name="Amaro Gonzalez C."/>
        </authorList>
    </citation>
    <scope>NUCLEOTIDE SEQUENCE</scope>
</reference>
<sequence length="50" mass="5893">MTELILFRFVFNKRYTNTQPYLAVFQKQREALIALIIHGFDIVIGFKNSS</sequence>
<dbReference type="EMBL" id="GBXM01070550">
    <property type="protein sequence ID" value="JAH38027.1"/>
    <property type="molecule type" value="Transcribed_RNA"/>
</dbReference>
<reference evidence="1" key="2">
    <citation type="journal article" date="2015" name="Fish Shellfish Immunol.">
        <title>Early steps in the European eel (Anguilla anguilla)-Vibrio vulnificus interaction in the gills: Role of the RtxA13 toxin.</title>
        <authorList>
            <person name="Callol A."/>
            <person name="Pajuelo D."/>
            <person name="Ebbesson L."/>
            <person name="Teles M."/>
            <person name="MacKenzie S."/>
            <person name="Amaro C."/>
        </authorList>
    </citation>
    <scope>NUCLEOTIDE SEQUENCE</scope>
</reference>
<protein>
    <submittedName>
        <fullName evidence="1">Uncharacterized protein</fullName>
    </submittedName>
</protein>
<proteinExistence type="predicted"/>
<organism evidence="1">
    <name type="scientific">Anguilla anguilla</name>
    <name type="common">European freshwater eel</name>
    <name type="synonym">Muraena anguilla</name>
    <dbReference type="NCBI Taxonomy" id="7936"/>
    <lineage>
        <taxon>Eukaryota</taxon>
        <taxon>Metazoa</taxon>
        <taxon>Chordata</taxon>
        <taxon>Craniata</taxon>
        <taxon>Vertebrata</taxon>
        <taxon>Euteleostomi</taxon>
        <taxon>Actinopterygii</taxon>
        <taxon>Neopterygii</taxon>
        <taxon>Teleostei</taxon>
        <taxon>Anguilliformes</taxon>
        <taxon>Anguillidae</taxon>
        <taxon>Anguilla</taxon>
    </lineage>
</organism>